<feature type="transmembrane region" description="Helical" evidence="10">
    <location>
        <begin position="88"/>
        <end position="113"/>
    </location>
</feature>
<keyword evidence="4" id="KW-0997">Cell inner membrane</keyword>
<dbReference type="GO" id="GO:0015190">
    <property type="term" value="F:L-leucine transmembrane transporter activity"/>
    <property type="evidence" value="ECO:0007669"/>
    <property type="project" value="TreeGrafter"/>
</dbReference>
<evidence type="ECO:0000256" key="8">
    <source>
        <dbReference type="ARBA" id="ARBA00023136"/>
    </source>
</evidence>
<dbReference type="InterPro" id="IPR001851">
    <property type="entry name" value="ABC_transp_permease"/>
</dbReference>
<comment type="caution">
    <text evidence="11">The sequence shown here is derived from an EMBL/GenBank/DDBJ whole genome shotgun (WGS) entry which is preliminary data.</text>
</comment>
<dbReference type="GO" id="GO:0042941">
    <property type="term" value="P:D-alanine transmembrane transport"/>
    <property type="evidence" value="ECO:0007669"/>
    <property type="project" value="TreeGrafter"/>
</dbReference>
<dbReference type="AlphaFoldDB" id="A0A1X0BAW1"/>
<keyword evidence="7 10" id="KW-1133">Transmembrane helix</keyword>
<keyword evidence="12" id="KW-1185">Reference proteome</keyword>
<dbReference type="Pfam" id="PF02653">
    <property type="entry name" value="BPD_transp_2"/>
    <property type="match status" value="1"/>
</dbReference>
<gene>
    <name evidence="11" type="ORF">BST13_02955</name>
</gene>
<keyword evidence="5 10" id="KW-0812">Transmembrane</keyword>
<dbReference type="GO" id="GO:1903806">
    <property type="term" value="P:L-isoleucine import across plasma membrane"/>
    <property type="evidence" value="ECO:0007669"/>
    <property type="project" value="TreeGrafter"/>
</dbReference>
<keyword evidence="8 10" id="KW-0472">Membrane</keyword>
<feature type="transmembrane region" description="Helical" evidence="10">
    <location>
        <begin position="6"/>
        <end position="29"/>
    </location>
</feature>
<feature type="transmembrane region" description="Helical" evidence="10">
    <location>
        <begin position="34"/>
        <end position="52"/>
    </location>
</feature>
<name>A0A1X0BAW1_9MYCO</name>
<sequence>MNSVLAHLINALSLGGTYALSALGIALIFGVMRLINFAHAQIIMVAGYFTLLVSNTQWPAVVATTIAVGVALAVGMERIAFRPVRDAAASTLLVTSFAVSSLIENLLILVAGSRSKSVNVFGGLTKSVDIAGMPVQLIDIATVALSSVLVAAVIAVLARTPIGIQIRAASENFQMARLLGVRANRVIAVAFAISGILAAVLALLIVARTGSLFPELGQQPALIGFVATVIGGMGSIGGAVLGAYLIGAVTVALDVVLPTAVSPYRDAFVFAVVIVVLLVRPRGLIPSRFNVERV</sequence>
<keyword evidence="3" id="KW-1003">Cell membrane</keyword>
<feature type="transmembrane region" description="Helical" evidence="10">
    <location>
        <begin position="133"/>
        <end position="158"/>
    </location>
</feature>
<dbReference type="GO" id="GO:0015188">
    <property type="term" value="F:L-isoleucine transmembrane transporter activity"/>
    <property type="evidence" value="ECO:0007669"/>
    <property type="project" value="TreeGrafter"/>
</dbReference>
<feature type="transmembrane region" description="Helical" evidence="10">
    <location>
        <begin position="186"/>
        <end position="207"/>
    </location>
</feature>
<dbReference type="EMBL" id="MVHF01000002">
    <property type="protein sequence ID" value="ORA39238.1"/>
    <property type="molecule type" value="Genomic_DNA"/>
</dbReference>
<proteinExistence type="inferred from homology"/>
<evidence type="ECO:0000256" key="5">
    <source>
        <dbReference type="ARBA" id="ARBA00022692"/>
    </source>
</evidence>
<dbReference type="PANTHER" id="PTHR11795">
    <property type="entry name" value="BRANCHED-CHAIN AMINO ACID TRANSPORT SYSTEM PERMEASE PROTEIN LIVH"/>
    <property type="match status" value="1"/>
</dbReference>
<dbReference type="CDD" id="cd06582">
    <property type="entry name" value="TM_PBP1_LivH_like"/>
    <property type="match status" value="1"/>
</dbReference>
<comment type="subcellular location">
    <subcellularLocation>
        <location evidence="1">Cell membrane</location>
        <topology evidence="1">Multi-pass membrane protein</topology>
    </subcellularLocation>
</comment>
<evidence type="ECO:0000256" key="6">
    <source>
        <dbReference type="ARBA" id="ARBA00022970"/>
    </source>
</evidence>
<evidence type="ECO:0000313" key="11">
    <source>
        <dbReference type="EMBL" id="ORA39238.1"/>
    </source>
</evidence>
<dbReference type="PANTHER" id="PTHR11795:SF371">
    <property type="entry name" value="HIGH-AFFINITY BRANCHED-CHAIN AMINO ACID TRANSPORT SYSTEM PERMEASE PROTEIN LIVH"/>
    <property type="match status" value="1"/>
</dbReference>
<evidence type="ECO:0000256" key="1">
    <source>
        <dbReference type="ARBA" id="ARBA00004651"/>
    </source>
</evidence>
<dbReference type="GO" id="GO:0015808">
    <property type="term" value="P:L-alanine transport"/>
    <property type="evidence" value="ECO:0007669"/>
    <property type="project" value="TreeGrafter"/>
</dbReference>
<dbReference type="Proteomes" id="UP000192448">
    <property type="component" value="Unassembled WGS sequence"/>
</dbReference>
<evidence type="ECO:0000256" key="3">
    <source>
        <dbReference type="ARBA" id="ARBA00022475"/>
    </source>
</evidence>
<evidence type="ECO:0000256" key="9">
    <source>
        <dbReference type="ARBA" id="ARBA00037998"/>
    </source>
</evidence>
<dbReference type="GO" id="GO:0005886">
    <property type="term" value="C:plasma membrane"/>
    <property type="evidence" value="ECO:0007669"/>
    <property type="project" value="UniProtKB-SubCell"/>
</dbReference>
<keyword evidence="6" id="KW-0029">Amino-acid transport</keyword>
<dbReference type="GO" id="GO:0015192">
    <property type="term" value="F:L-phenylalanine transmembrane transporter activity"/>
    <property type="evidence" value="ECO:0007669"/>
    <property type="project" value="TreeGrafter"/>
</dbReference>
<dbReference type="RefSeq" id="WP_083160443.1">
    <property type="nucleotide sequence ID" value="NZ_MVHF01000002.1"/>
</dbReference>
<organism evidence="11 12">
    <name type="scientific">Mycobacterium aquaticum</name>
    <dbReference type="NCBI Taxonomy" id="1927124"/>
    <lineage>
        <taxon>Bacteria</taxon>
        <taxon>Bacillati</taxon>
        <taxon>Actinomycetota</taxon>
        <taxon>Actinomycetes</taxon>
        <taxon>Mycobacteriales</taxon>
        <taxon>Mycobacteriaceae</taxon>
        <taxon>Mycobacterium</taxon>
    </lineage>
</organism>
<evidence type="ECO:0000256" key="2">
    <source>
        <dbReference type="ARBA" id="ARBA00022448"/>
    </source>
</evidence>
<reference evidence="11 12" key="1">
    <citation type="submission" date="2017-02" db="EMBL/GenBank/DDBJ databases">
        <title>The new phylogeny of genus Mycobacterium.</title>
        <authorList>
            <person name="Tortoli E."/>
            <person name="Trovato A."/>
            <person name="Cirillo D.M."/>
        </authorList>
    </citation>
    <scope>NUCLEOTIDE SEQUENCE [LARGE SCALE GENOMIC DNA]</scope>
    <source>
        <strain evidence="11 12">RW6</strain>
    </source>
</reference>
<protein>
    <submittedName>
        <fullName evidence="11">Branched-chain amino acid ABC transporter permease</fullName>
    </submittedName>
</protein>
<dbReference type="GO" id="GO:0005304">
    <property type="term" value="F:L-valine transmembrane transporter activity"/>
    <property type="evidence" value="ECO:0007669"/>
    <property type="project" value="TreeGrafter"/>
</dbReference>
<comment type="similarity">
    <text evidence="9">Belongs to the binding-protein-dependent transport system permease family. LivHM subfamily.</text>
</comment>
<keyword evidence="2" id="KW-0813">Transport</keyword>
<dbReference type="STRING" id="1927124.BST13_02955"/>
<evidence type="ECO:0000256" key="7">
    <source>
        <dbReference type="ARBA" id="ARBA00022989"/>
    </source>
</evidence>
<accession>A0A1X0BAW1</accession>
<evidence type="ECO:0000256" key="4">
    <source>
        <dbReference type="ARBA" id="ARBA00022519"/>
    </source>
</evidence>
<evidence type="ECO:0000313" key="12">
    <source>
        <dbReference type="Proteomes" id="UP000192448"/>
    </source>
</evidence>
<dbReference type="InterPro" id="IPR052157">
    <property type="entry name" value="BCAA_transport_permease"/>
</dbReference>
<dbReference type="OrthoDB" id="3572933at2"/>
<feature type="transmembrane region" description="Helical" evidence="10">
    <location>
        <begin position="219"/>
        <end position="236"/>
    </location>
</feature>
<feature type="transmembrane region" description="Helical" evidence="10">
    <location>
        <begin position="58"/>
        <end position="76"/>
    </location>
</feature>
<evidence type="ECO:0000256" key="10">
    <source>
        <dbReference type="SAM" id="Phobius"/>
    </source>
</evidence>